<organism evidence="1 2">
    <name type="scientific">Shewanella intestini</name>
    <dbReference type="NCBI Taxonomy" id="2017544"/>
    <lineage>
        <taxon>Bacteria</taxon>
        <taxon>Pseudomonadati</taxon>
        <taxon>Pseudomonadota</taxon>
        <taxon>Gammaproteobacteria</taxon>
        <taxon>Alteromonadales</taxon>
        <taxon>Shewanellaceae</taxon>
        <taxon>Shewanella</taxon>
    </lineage>
</organism>
<comment type="caution">
    <text evidence="1">The sequence shown here is derived from an EMBL/GenBank/DDBJ whole genome shotgun (WGS) entry which is preliminary data.</text>
</comment>
<evidence type="ECO:0000313" key="2">
    <source>
        <dbReference type="Proteomes" id="UP000811844"/>
    </source>
</evidence>
<protein>
    <submittedName>
        <fullName evidence="1">Uncharacterized protein</fullName>
    </submittedName>
</protein>
<dbReference type="EMBL" id="JAAIKR010000011">
    <property type="protein sequence ID" value="MBR9728603.1"/>
    <property type="molecule type" value="Genomic_DNA"/>
</dbReference>
<reference evidence="1 2" key="1">
    <citation type="submission" date="2020-02" db="EMBL/GenBank/DDBJ databases">
        <title>Shewanella WXL01 sp. nov., a marine bacterium isolated from green algae in Luhuitou Fringing Reef (Northern South China Sea).</title>
        <authorList>
            <person name="Wang X."/>
        </authorList>
    </citation>
    <scope>NUCLEOTIDE SEQUENCE [LARGE SCALE GENOMIC DNA]</scope>
    <source>
        <strain evidence="1 2">MCCC 1A01895</strain>
    </source>
</reference>
<accession>A0ABS5I3J5</accession>
<name>A0ABS5I3J5_9GAMM</name>
<keyword evidence="2" id="KW-1185">Reference proteome</keyword>
<gene>
    <name evidence="1" type="ORF">G3R48_11510</name>
</gene>
<dbReference type="Proteomes" id="UP000811844">
    <property type="component" value="Unassembled WGS sequence"/>
</dbReference>
<dbReference type="RefSeq" id="WP_212593322.1">
    <property type="nucleotide sequence ID" value="NZ_JAAIKR010000011.1"/>
</dbReference>
<sequence>MNAKLQYVRRYGVKMGSNTHYRLWRRSLNAISESLSLFSYYDMNESICDKDFFDDHEALIYNTF</sequence>
<evidence type="ECO:0000313" key="1">
    <source>
        <dbReference type="EMBL" id="MBR9728603.1"/>
    </source>
</evidence>
<proteinExistence type="predicted"/>